<dbReference type="EMBL" id="JAUNZN010000002">
    <property type="protein sequence ID" value="KAK4828146.1"/>
    <property type="molecule type" value="Genomic_DNA"/>
</dbReference>
<protein>
    <submittedName>
        <fullName evidence="1">Uncharacterized protein</fullName>
    </submittedName>
</protein>
<keyword evidence="2" id="KW-1185">Reference proteome</keyword>
<name>A0AAN7NNN1_MYCAM</name>
<dbReference type="AlphaFoldDB" id="A0AAN7NNN1"/>
<feature type="non-terminal residue" evidence="1">
    <location>
        <position position="83"/>
    </location>
</feature>
<evidence type="ECO:0000313" key="1">
    <source>
        <dbReference type="EMBL" id="KAK4828146.1"/>
    </source>
</evidence>
<evidence type="ECO:0000313" key="2">
    <source>
        <dbReference type="Proteomes" id="UP001333110"/>
    </source>
</evidence>
<accession>A0AAN7NNN1</accession>
<proteinExistence type="predicted"/>
<reference evidence="1 2" key="1">
    <citation type="journal article" date="2023" name="J. Hered.">
        <title>Chromosome-level genome of the wood stork (Mycteria americana) provides insight into avian chromosome evolution.</title>
        <authorList>
            <person name="Flamio R. Jr."/>
            <person name="Ramstad K.M."/>
        </authorList>
    </citation>
    <scope>NUCLEOTIDE SEQUENCE [LARGE SCALE GENOMIC DNA]</scope>
    <source>
        <strain evidence="1">JAX WOST 10</strain>
    </source>
</reference>
<sequence>MDNKLNMSEQCTLATKRPTASWAVLVQGMIPPLYSTLIRLDLEFCVQFWAHQYKEDTDILNNKLLVYQRQIMHKVSIRIEFQT</sequence>
<dbReference type="Proteomes" id="UP001333110">
    <property type="component" value="Unassembled WGS sequence"/>
</dbReference>
<organism evidence="1 2">
    <name type="scientific">Mycteria americana</name>
    <name type="common">Wood stork</name>
    <dbReference type="NCBI Taxonomy" id="33587"/>
    <lineage>
        <taxon>Eukaryota</taxon>
        <taxon>Metazoa</taxon>
        <taxon>Chordata</taxon>
        <taxon>Craniata</taxon>
        <taxon>Vertebrata</taxon>
        <taxon>Euteleostomi</taxon>
        <taxon>Archelosauria</taxon>
        <taxon>Archosauria</taxon>
        <taxon>Dinosauria</taxon>
        <taxon>Saurischia</taxon>
        <taxon>Theropoda</taxon>
        <taxon>Coelurosauria</taxon>
        <taxon>Aves</taxon>
        <taxon>Neognathae</taxon>
        <taxon>Neoaves</taxon>
        <taxon>Aequornithes</taxon>
        <taxon>Ciconiiformes</taxon>
        <taxon>Ciconiidae</taxon>
        <taxon>Mycteria</taxon>
    </lineage>
</organism>
<gene>
    <name evidence="1" type="ORF">QYF61_023962</name>
</gene>
<comment type="caution">
    <text evidence="1">The sequence shown here is derived from an EMBL/GenBank/DDBJ whole genome shotgun (WGS) entry which is preliminary data.</text>
</comment>